<organism evidence="1 2">
    <name type="scientific">Miniphocaeibacter halophilus</name>
    <dbReference type="NCBI Taxonomy" id="2931922"/>
    <lineage>
        <taxon>Bacteria</taxon>
        <taxon>Bacillati</taxon>
        <taxon>Bacillota</taxon>
        <taxon>Tissierellia</taxon>
        <taxon>Tissierellales</taxon>
        <taxon>Peptoniphilaceae</taxon>
        <taxon>Miniphocaeibacter</taxon>
    </lineage>
</organism>
<name>A0AC61MPF3_9FIRM</name>
<sequence length="178" mass="20228">MSIIKEWFNIEELKNVRNLVICAIMVALNVVLSLFEIPLFGNTIMIGFQFLALVVVGYLYGPMPAAIVGGIGDIIGAMLFPKGIFFPGFTLNAMVEGFIYGVFFYKKQVDIKRIMVAFFIQLILVSFIMTPTWIYILYSKNLLLTKMVYITKIGKYPIDVLITYLFLKILNRSGVLKK</sequence>
<reference evidence="1 2" key="1">
    <citation type="journal article" date="2022" name="Int. J. Syst. Evol. Microbiol.">
        <title>Miniphocaeibacter halophilus sp. nov., an ammonium-tolerant acetate-producing bacterium isolated from a biogas system.</title>
        <authorList>
            <person name="Schnurer A."/>
            <person name="Singh A."/>
            <person name="Bi S."/>
            <person name="Qiao W."/>
            <person name="Westerholm M."/>
        </authorList>
    </citation>
    <scope>NUCLEOTIDE SEQUENCE [LARGE SCALE GENOMIC DNA]</scope>
    <source>
        <strain evidence="1 2">AMB_01</strain>
    </source>
</reference>
<dbReference type="EMBL" id="CP066744">
    <property type="protein sequence ID" value="QQK07430.1"/>
    <property type="molecule type" value="Genomic_DNA"/>
</dbReference>
<accession>A0AC61MPF3</accession>
<protein>
    <submittedName>
        <fullName evidence="1">Folate family ECF transporter S component</fullName>
    </submittedName>
</protein>
<dbReference type="Proteomes" id="UP000595814">
    <property type="component" value="Chromosome"/>
</dbReference>
<gene>
    <name evidence="1" type="ORF">JFY71_08935</name>
</gene>
<evidence type="ECO:0000313" key="1">
    <source>
        <dbReference type="EMBL" id="QQK07430.1"/>
    </source>
</evidence>
<evidence type="ECO:0000313" key="2">
    <source>
        <dbReference type="Proteomes" id="UP000595814"/>
    </source>
</evidence>
<proteinExistence type="predicted"/>
<keyword evidence="2" id="KW-1185">Reference proteome</keyword>